<feature type="domain" description="NADH-ubiquinone oxidoreductase 51kDa subunit iron-sulphur binding" evidence="7">
    <location>
        <begin position="328"/>
        <end position="373"/>
    </location>
</feature>
<evidence type="ECO:0000256" key="4">
    <source>
        <dbReference type="ARBA" id="ARBA00022723"/>
    </source>
</evidence>
<keyword evidence="3" id="KW-0004">4Fe-4S</keyword>
<dbReference type="Gene3D" id="1.20.1440.230">
    <property type="entry name" value="NADH-ubiquinone oxidoreductase 51kDa subunit, iron-sulphur binding domain"/>
    <property type="match status" value="1"/>
</dbReference>
<proteinExistence type="inferred from homology"/>
<evidence type="ECO:0000256" key="6">
    <source>
        <dbReference type="ARBA" id="ARBA00023014"/>
    </source>
</evidence>
<dbReference type="SUPFAM" id="SSF140490">
    <property type="entry name" value="Nqo1C-terminal domain-like"/>
    <property type="match status" value="1"/>
</dbReference>
<dbReference type="Pfam" id="PF01512">
    <property type="entry name" value="Complex1_51K"/>
    <property type="match status" value="1"/>
</dbReference>
<organism evidence="8 9">
    <name type="scientific">Roseateles violae</name>
    <dbReference type="NCBI Taxonomy" id="3058042"/>
    <lineage>
        <taxon>Bacteria</taxon>
        <taxon>Pseudomonadati</taxon>
        <taxon>Pseudomonadota</taxon>
        <taxon>Betaproteobacteria</taxon>
        <taxon>Burkholderiales</taxon>
        <taxon>Sphaerotilaceae</taxon>
        <taxon>Roseateles</taxon>
    </lineage>
</organism>
<comment type="cofactor">
    <cofactor evidence="1">
        <name>FMN</name>
        <dbReference type="ChEBI" id="CHEBI:58210"/>
    </cofactor>
</comment>
<dbReference type="InterPro" id="IPR011538">
    <property type="entry name" value="Nuo51_FMN-bd"/>
</dbReference>
<dbReference type="Proteomes" id="UP001228044">
    <property type="component" value="Unassembled WGS sequence"/>
</dbReference>
<dbReference type="PANTHER" id="PTHR43578">
    <property type="entry name" value="NADH-QUINONE OXIDOREDUCTASE SUBUNIT F"/>
    <property type="match status" value="1"/>
</dbReference>
<comment type="similarity">
    <text evidence="2">Belongs to the complex I 51 kDa subunit family.</text>
</comment>
<dbReference type="EMBL" id="JAUHHC010000006">
    <property type="protein sequence ID" value="MDN3922706.1"/>
    <property type="molecule type" value="Genomic_DNA"/>
</dbReference>
<comment type="caution">
    <text evidence="8">The sequence shown here is derived from an EMBL/GenBank/DDBJ whole genome shotgun (WGS) entry which is preliminary data.</text>
</comment>
<evidence type="ECO:0000256" key="5">
    <source>
        <dbReference type="ARBA" id="ARBA00023004"/>
    </source>
</evidence>
<dbReference type="Gene3D" id="3.40.50.11540">
    <property type="entry name" value="NADH-ubiquinone oxidoreductase 51kDa subunit"/>
    <property type="match status" value="1"/>
</dbReference>
<keyword evidence="4" id="KW-0479">Metal-binding</keyword>
<keyword evidence="5" id="KW-0408">Iron</keyword>
<keyword evidence="6" id="KW-0411">Iron-sulfur</keyword>
<dbReference type="Pfam" id="PF10589">
    <property type="entry name" value="NADH_4Fe-4S"/>
    <property type="match status" value="1"/>
</dbReference>
<evidence type="ECO:0000256" key="2">
    <source>
        <dbReference type="ARBA" id="ARBA00007523"/>
    </source>
</evidence>
<evidence type="ECO:0000313" key="9">
    <source>
        <dbReference type="Proteomes" id="UP001228044"/>
    </source>
</evidence>
<evidence type="ECO:0000256" key="3">
    <source>
        <dbReference type="ARBA" id="ARBA00022485"/>
    </source>
</evidence>
<dbReference type="RefSeq" id="WP_290361023.1">
    <property type="nucleotide sequence ID" value="NZ_JAUHHC010000006.1"/>
</dbReference>
<name>A0ABT8DYQ1_9BURK</name>
<dbReference type="InterPro" id="IPR019554">
    <property type="entry name" value="Soluble_ligand-bd"/>
</dbReference>
<dbReference type="InterPro" id="IPR037225">
    <property type="entry name" value="Nuo51_FMN-bd_sf"/>
</dbReference>
<evidence type="ECO:0000256" key="1">
    <source>
        <dbReference type="ARBA" id="ARBA00001917"/>
    </source>
</evidence>
<dbReference type="SUPFAM" id="SSF142984">
    <property type="entry name" value="Nqo1 middle domain-like"/>
    <property type="match status" value="1"/>
</dbReference>
<protein>
    <submittedName>
        <fullName evidence="8">NADH-ubiquinone oxidoreductase-F iron-sulfur binding region domain-containing protein</fullName>
    </submittedName>
</protein>
<dbReference type="SMART" id="SM00928">
    <property type="entry name" value="NADH_4Fe-4S"/>
    <property type="match status" value="1"/>
</dbReference>
<keyword evidence="9" id="KW-1185">Reference proteome</keyword>
<dbReference type="InterPro" id="IPR019575">
    <property type="entry name" value="Nuop51_4Fe4S-bd"/>
</dbReference>
<evidence type="ECO:0000313" key="8">
    <source>
        <dbReference type="EMBL" id="MDN3922706.1"/>
    </source>
</evidence>
<evidence type="ECO:0000259" key="7">
    <source>
        <dbReference type="SMART" id="SM00928"/>
    </source>
</evidence>
<reference evidence="8 9" key="1">
    <citation type="submission" date="2023-06" db="EMBL/GenBank/DDBJ databases">
        <title>Pelomonas sp. PFR6 16S ribosomal RNA gene Genome sequencing and assembly.</title>
        <authorList>
            <person name="Woo H."/>
        </authorList>
    </citation>
    <scope>NUCLEOTIDE SEQUENCE [LARGE SCALE GENOMIC DNA]</scope>
    <source>
        <strain evidence="8 9">PFR6</strain>
    </source>
</reference>
<gene>
    <name evidence="8" type="ORF">QWJ38_20635</name>
</gene>
<sequence>MSKSSVNQVLLREQIHVGADLPAWLAQGGGAGLARALQQPEAIIATIAAADLRGMGGAGFATHRKWSAAAAASGPDKTIVCNGNEDEPGTFKDRFLLEHTPHQVIEGALIAALAIGANQVVLYINPHEPRALAAVGAALQQWRGHALLAQIEQRLGGPVSLAVLPSSGLYVGGEETAVIASVEGGFPFPRRKPPYPAEQGVHGRPTVVNNTETLAHVPGILRHGADWYRGLGLGAASGTKLYSLSGDVLRPGLYELPMGTPLEELVFGHGGGMLQGKEFKAVFTGGPSNTLLTQRDLDVALDFDSLRERRSRLGTGAMIVVSEGTSIVRKVAEYVEFFAQGSCGQCPPCKGGTFQLTRLLNRIDTGRGVAADLESLENLCRILPGSGRCGLIDGAVTVVESSLHRFRDEYEALLGR</sequence>
<dbReference type="Pfam" id="PF10531">
    <property type="entry name" value="SLBB"/>
    <property type="match status" value="1"/>
</dbReference>
<dbReference type="SUPFAM" id="SSF142019">
    <property type="entry name" value="Nqo1 FMN-binding domain-like"/>
    <property type="match status" value="1"/>
</dbReference>
<dbReference type="Gene3D" id="3.10.20.600">
    <property type="match status" value="1"/>
</dbReference>
<dbReference type="InterPro" id="IPR037207">
    <property type="entry name" value="Nuop51_4Fe4S-bd_sf"/>
</dbReference>
<dbReference type="PANTHER" id="PTHR43578:SF3">
    <property type="entry name" value="NADH-QUINONE OXIDOREDUCTASE SUBUNIT F"/>
    <property type="match status" value="1"/>
</dbReference>
<accession>A0ABT8DYQ1</accession>